<proteinExistence type="predicted"/>
<feature type="chain" id="PRO_5015584680" evidence="1">
    <location>
        <begin position="21"/>
        <end position="370"/>
    </location>
</feature>
<protein>
    <submittedName>
        <fullName evidence="2">Uncharacterized protein</fullName>
    </submittedName>
</protein>
<accession>A0A2S2R4A0</accession>
<feature type="signal peptide" evidence="1">
    <location>
        <begin position="1"/>
        <end position="20"/>
    </location>
</feature>
<dbReference type="AlphaFoldDB" id="A0A2S2R4A0"/>
<gene>
    <name evidence="2" type="ORF">g.150912</name>
</gene>
<sequence>MIFFKLLVFQGMQLLVHVSASPVSTNELPESSSANAPIEPVLVNNWEENLVYHVDQYYSKIEKNDLLEMHDTLVGYKCGGLIQHSDIHKLKNDIFLVLKQMNNYYINECFNVNAVEIIGVNLGQKINDLFQSDYVHTICTHIPRCLDFIYMCSPTFENFGKIFSLHSNLCHPREEYIKYKDHNNALSSTIVQRKIAILKKLSKISLLTTNSKFTIEEDVNFIKNIFELINKIDKKDMIKCNNNNFVSILSDYFIPEQYILQITRTDMLYNKNNDNNNETSTINFRLIQIIYEQGMAWKNKNHFDMITESDCQQTENCNTILNEVFLNVIQEIELMFRKRVEAWYIFHAEEVHTKTNTIVPPTISVERQDL</sequence>
<keyword evidence="1" id="KW-0732">Signal</keyword>
<evidence type="ECO:0000256" key="1">
    <source>
        <dbReference type="SAM" id="SignalP"/>
    </source>
</evidence>
<evidence type="ECO:0000313" key="2">
    <source>
        <dbReference type="EMBL" id="MBY84753.1"/>
    </source>
</evidence>
<dbReference type="EMBL" id="GGMS01015550">
    <property type="protein sequence ID" value="MBY84753.1"/>
    <property type="molecule type" value="Transcribed_RNA"/>
</dbReference>
<organism evidence="2">
    <name type="scientific">Sipha flava</name>
    <name type="common">yellow sugarcane aphid</name>
    <dbReference type="NCBI Taxonomy" id="143950"/>
    <lineage>
        <taxon>Eukaryota</taxon>
        <taxon>Metazoa</taxon>
        <taxon>Ecdysozoa</taxon>
        <taxon>Arthropoda</taxon>
        <taxon>Hexapoda</taxon>
        <taxon>Insecta</taxon>
        <taxon>Pterygota</taxon>
        <taxon>Neoptera</taxon>
        <taxon>Paraneoptera</taxon>
        <taxon>Hemiptera</taxon>
        <taxon>Sternorrhyncha</taxon>
        <taxon>Aphidomorpha</taxon>
        <taxon>Aphidoidea</taxon>
        <taxon>Aphididae</taxon>
        <taxon>Sipha</taxon>
    </lineage>
</organism>
<reference evidence="2" key="1">
    <citation type="submission" date="2018-04" db="EMBL/GenBank/DDBJ databases">
        <title>Transcriptome assembly of Sipha flava.</title>
        <authorList>
            <person name="Scully E.D."/>
            <person name="Geib S.M."/>
            <person name="Palmer N.A."/>
            <person name="Koch K."/>
            <person name="Bradshaw J."/>
            <person name="Heng-Moss T."/>
            <person name="Sarath G."/>
        </authorList>
    </citation>
    <scope>NUCLEOTIDE SEQUENCE</scope>
</reference>
<name>A0A2S2R4A0_9HEMI</name>